<dbReference type="PANTHER" id="PTHR32083">
    <property type="entry name" value="CILIA AND FLAGELLA-ASSOCIATED PROTEIN 58-RELATED"/>
    <property type="match status" value="1"/>
</dbReference>
<evidence type="ECO:0000256" key="3">
    <source>
        <dbReference type="SAM" id="MobiDB-lite"/>
    </source>
</evidence>
<feature type="region of interest" description="Disordered" evidence="3">
    <location>
        <begin position="1"/>
        <end position="31"/>
    </location>
</feature>
<evidence type="ECO:0000256" key="1">
    <source>
        <dbReference type="ARBA" id="ARBA00023054"/>
    </source>
</evidence>
<feature type="compositionally biased region" description="Polar residues" evidence="3">
    <location>
        <begin position="1"/>
        <end position="13"/>
    </location>
</feature>
<dbReference type="AlphaFoldDB" id="A0A024FZZ6"/>
<proteinExistence type="predicted"/>
<dbReference type="Proteomes" id="UP000053237">
    <property type="component" value="Unassembled WGS sequence"/>
</dbReference>
<reference evidence="5 6" key="1">
    <citation type="submission" date="2012-05" db="EMBL/GenBank/DDBJ databases">
        <title>Recombination and specialization in a pathogen metapopulation.</title>
        <authorList>
            <person name="Gardiner A."/>
            <person name="Kemen E."/>
            <person name="Schultz-Larsen T."/>
            <person name="MacLean D."/>
            <person name="Van Oosterhout C."/>
            <person name="Jones J.D.G."/>
        </authorList>
    </citation>
    <scope>NUCLEOTIDE SEQUENCE [LARGE SCALE GENOMIC DNA]</scope>
    <source>
        <strain evidence="5 6">Ac Nc2</strain>
    </source>
</reference>
<comment type="caution">
    <text evidence="5">The sequence shown here is derived from an EMBL/GenBank/DDBJ whole genome shotgun (WGS) entry which is preliminary data.</text>
</comment>
<dbReference type="GO" id="GO:0005856">
    <property type="term" value="C:cytoskeleton"/>
    <property type="evidence" value="ECO:0007669"/>
    <property type="project" value="TreeGrafter"/>
</dbReference>
<feature type="coiled-coil region" evidence="2">
    <location>
        <begin position="824"/>
        <end position="851"/>
    </location>
</feature>
<feature type="coiled-coil region" evidence="2">
    <location>
        <begin position="307"/>
        <end position="446"/>
    </location>
</feature>
<evidence type="ECO:0000313" key="5">
    <source>
        <dbReference type="EMBL" id="CCI39640.1"/>
    </source>
</evidence>
<dbReference type="EMBL" id="CAIX01000003">
    <property type="protein sequence ID" value="CCI39640.1"/>
    <property type="molecule type" value="Genomic_DNA"/>
</dbReference>
<dbReference type="Pfam" id="PF21771">
    <property type="entry name" value="CFAP58_CC"/>
    <property type="match status" value="1"/>
</dbReference>
<keyword evidence="6" id="KW-1185">Reference proteome</keyword>
<sequence>MNSGDQESNNASQSKHEKANGDSKQTPKEADLFDLEQLENDFQDVMTELMGDKSLERFRIEYEKVHNALLRANTQEKRLIKKCRELNAEIINNAAKVQTAIKLSQEDQSSIASLKKEMEKAWKMVDASHEKELRAKETIQQLKDEINNLSQLVDQGAGLNSGKENLLKEAIRAKEEISQLNEEFKVNAKKDQNKMQDLMKVISDNEAAAIGHKQELQNLQDQLAIKIADQERDQRRKERMEKEMKEFRAKYEKKVGEQAELREELVEKSTQMQAFEKDLQDSRGTLEKYVRDYESLFSRSQKLADLLNDQSDKSMKLEVERRSLQKEIKLQQVELNRIRLEKSVAERKIDKEKRIYQKLEERLDHEHTTKLVLQSQITSMQKDLDNEKVLDEKQQTEMERLEREKKVERRNVEKAEAKANQAHDDIQANERVEMSLRQELAGLKREATKQRKLIYQLEKGRERYEMEATEQRALLFQREEDIKAKVFQIEEAQKKVLEMECKLKQQQQLYEQVRSERNHSSKNLNDCRDEISELKRKFTILNHQIEQLKEEVATKDDVLVKEHFQHCKVEKEKDLFKNELGRLHALVSSNESTIHHQDAELRKMSAVMRGMDDEALKQRKEYDQVIHERDILGTQLIRRNDELSLLYEKLRIQQSILGKGEAQYQERMQDTRVLKLKVTDLKRELHIAKHQVGQWDDLKREVFHLERALLQEKTKVRALSEELENPMNVHRWRKLEGNDPAMYELLQKVQTLQKRLIQKTEQVVEKDLVIEEKEKLYNELKLILARQPGPEVVEQLSWYQQVVRDKEKQLKMLLSEQNMFQSTENELKFQIERLSHEINEYKRKYYKKKLEDRIRRTRSNNDTSNGSGIDRLPSLPQKSQLPGRMQPAQAQRQLALASTTRYVGGGFSLNQ</sequence>
<evidence type="ECO:0000256" key="2">
    <source>
        <dbReference type="SAM" id="Coils"/>
    </source>
</evidence>
<dbReference type="PANTHER" id="PTHR32083:SF0">
    <property type="entry name" value="CILIA AND FLAGELLA-ASSOCIATED PROTEIN 58"/>
    <property type="match status" value="1"/>
</dbReference>
<accession>A0A024FZZ6</accession>
<feature type="coiled-coil region" evidence="2">
    <location>
        <begin position="132"/>
        <end position="278"/>
    </location>
</feature>
<feature type="compositionally biased region" description="Basic and acidic residues" evidence="3">
    <location>
        <begin position="14"/>
        <end position="31"/>
    </location>
</feature>
<feature type="region of interest" description="Disordered" evidence="3">
    <location>
        <begin position="855"/>
        <end position="893"/>
    </location>
</feature>
<dbReference type="STRING" id="65357.A0A024FZZ6"/>
<feature type="coiled-coil region" evidence="2">
    <location>
        <begin position="489"/>
        <end position="551"/>
    </location>
</feature>
<feature type="domain" description="Cilia- and flagella-associated protein 58 central coiled coil" evidence="4">
    <location>
        <begin position="392"/>
        <end position="687"/>
    </location>
</feature>
<protein>
    <recommendedName>
        <fullName evidence="4">Cilia- and flagella-associated protein 58 central coiled coil domain-containing protein</fullName>
    </recommendedName>
</protein>
<dbReference type="OrthoDB" id="264785at2759"/>
<dbReference type="InParanoid" id="A0A024FZZ6"/>
<organism evidence="5 6">
    <name type="scientific">Albugo candida</name>
    <dbReference type="NCBI Taxonomy" id="65357"/>
    <lineage>
        <taxon>Eukaryota</taxon>
        <taxon>Sar</taxon>
        <taxon>Stramenopiles</taxon>
        <taxon>Oomycota</taxon>
        <taxon>Peronosporomycetes</taxon>
        <taxon>Albuginales</taxon>
        <taxon>Albuginaceae</taxon>
        <taxon>Albugo</taxon>
    </lineage>
</organism>
<name>A0A024FZZ6_9STRA</name>
<evidence type="ECO:0000259" key="4">
    <source>
        <dbReference type="Pfam" id="PF21771"/>
    </source>
</evidence>
<gene>
    <name evidence="5" type="ORF">BN9_004230</name>
</gene>
<evidence type="ECO:0000313" key="6">
    <source>
        <dbReference type="Proteomes" id="UP000053237"/>
    </source>
</evidence>
<keyword evidence="1 2" id="KW-0175">Coiled coil</keyword>
<dbReference type="InterPro" id="IPR049270">
    <property type="entry name" value="CFAP58_CC"/>
</dbReference>